<sequence length="292" mass="30970">MAAEPDPAAAAAPPTNPKPPKPKPPTAAAPPPAKQQPFPPTQAVKLQIRDPNPRPTRPKSAAHKKRLEPKRSCCTCCCCMTWIVVTVLILSVAAAAACGVFWIMYRPQRPRFTVASLRLGALNLTGNLDADAAGRLFTSGNLTVSAKNPNSKITAFYDAVAMSAFSRSNVVIASSTFRPFTSPPGSSTVMRFAFRSSKTLDLDSAKGLRSDLKGRSVVGTRVELETKMGVKFGKWKTTKIGIKVTCGGVRVRVPNKVSAAAAKVAAKAAGAAITDDGKCEVDLSIKIWGFTF</sequence>
<dbReference type="GO" id="GO:0098542">
    <property type="term" value="P:defense response to other organism"/>
    <property type="evidence" value="ECO:0007669"/>
    <property type="project" value="InterPro"/>
</dbReference>
<dbReference type="GO" id="GO:0005886">
    <property type="term" value="C:plasma membrane"/>
    <property type="evidence" value="ECO:0007669"/>
    <property type="project" value="TreeGrafter"/>
</dbReference>
<evidence type="ECO:0000256" key="4">
    <source>
        <dbReference type="ARBA" id="ARBA00023136"/>
    </source>
</evidence>
<dbReference type="Pfam" id="PF03168">
    <property type="entry name" value="LEA_2"/>
    <property type="match status" value="1"/>
</dbReference>
<name>A0A7N1A2J6_KALFE</name>
<evidence type="ECO:0000256" key="2">
    <source>
        <dbReference type="ARBA" id="ARBA00022692"/>
    </source>
</evidence>
<comment type="subcellular location">
    <subcellularLocation>
        <location evidence="1">Membrane</location>
        <topology evidence="1">Single-pass membrane protein</topology>
    </subcellularLocation>
</comment>
<feature type="compositionally biased region" description="Pro residues" evidence="5">
    <location>
        <begin position="14"/>
        <end position="40"/>
    </location>
</feature>
<evidence type="ECO:0000256" key="3">
    <source>
        <dbReference type="ARBA" id="ARBA00022989"/>
    </source>
</evidence>
<dbReference type="Gramene" id="Kaladp0081s0274.1.v1.1">
    <property type="protein sequence ID" value="Kaladp0081s0274.1.v1.1.CDS.1"/>
    <property type="gene ID" value="Kaladp0081s0274.v1.1"/>
</dbReference>
<keyword evidence="3 6" id="KW-1133">Transmembrane helix</keyword>
<dbReference type="InterPro" id="IPR044839">
    <property type="entry name" value="NDR1-like"/>
</dbReference>
<dbReference type="OMA" id="PFIHGTK"/>
<keyword evidence="2 6" id="KW-0812">Transmembrane</keyword>
<feature type="transmembrane region" description="Helical" evidence="6">
    <location>
        <begin position="80"/>
        <end position="103"/>
    </location>
</feature>
<reference evidence="8" key="1">
    <citation type="submission" date="2021-01" db="UniProtKB">
        <authorList>
            <consortium name="EnsemblPlants"/>
        </authorList>
    </citation>
    <scope>IDENTIFICATION</scope>
</reference>
<dbReference type="EnsemblPlants" id="Kaladp0081s0274.1.v1.1">
    <property type="protein sequence ID" value="Kaladp0081s0274.1.v1.1.CDS.1"/>
    <property type="gene ID" value="Kaladp0081s0274.v1.1"/>
</dbReference>
<evidence type="ECO:0000259" key="7">
    <source>
        <dbReference type="Pfam" id="PF03168"/>
    </source>
</evidence>
<proteinExistence type="predicted"/>
<dbReference type="AlphaFoldDB" id="A0A7N1A2J6"/>
<evidence type="ECO:0000313" key="9">
    <source>
        <dbReference type="Proteomes" id="UP000594263"/>
    </source>
</evidence>
<feature type="domain" description="Late embryogenesis abundant protein LEA-2 subgroup" evidence="7">
    <location>
        <begin position="143"/>
        <end position="246"/>
    </location>
</feature>
<dbReference type="Proteomes" id="UP000594263">
    <property type="component" value="Unplaced"/>
</dbReference>
<dbReference type="InterPro" id="IPR004864">
    <property type="entry name" value="LEA_2"/>
</dbReference>
<accession>A0A7N1A2J6</accession>
<evidence type="ECO:0000313" key="8">
    <source>
        <dbReference type="EnsemblPlants" id="Kaladp0081s0274.1.v1.1.CDS.1"/>
    </source>
</evidence>
<protein>
    <recommendedName>
        <fullName evidence="7">Late embryogenesis abundant protein LEA-2 subgroup domain-containing protein</fullName>
    </recommendedName>
</protein>
<dbReference type="PANTHER" id="PTHR31234">
    <property type="entry name" value="LATE EMBRYOGENESIS ABUNDANT (LEA) HYDROXYPROLINE-RICH GLYCOPROTEIN FAMILY"/>
    <property type="match status" value="1"/>
</dbReference>
<evidence type="ECO:0000256" key="5">
    <source>
        <dbReference type="SAM" id="MobiDB-lite"/>
    </source>
</evidence>
<feature type="compositionally biased region" description="Low complexity" evidence="5">
    <location>
        <begin position="1"/>
        <end position="13"/>
    </location>
</feature>
<feature type="region of interest" description="Disordered" evidence="5">
    <location>
        <begin position="1"/>
        <end position="64"/>
    </location>
</feature>
<organism evidence="8 9">
    <name type="scientific">Kalanchoe fedtschenkoi</name>
    <name type="common">Lavender scallops</name>
    <name type="synonym">South American air plant</name>
    <dbReference type="NCBI Taxonomy" id="63787"/>
    <lineage>
        <taxon>Eukaryota</taxon>
        <taxon>Viridiplantae</taxon>
        <taxon>Streptophyta</taxon>
        <taxon>Embryophyta</taxon>
        <taxon>Tracheophyta</taxon>
        <taxon>Spermatophyta</taxon>
        <taxon>Magnoliopsida</taxon>
        <taxon>eudicotyledons</taxon>
        <taxon>Gunneridae</taxon>
        <taxon>Pentapetalae</taxon>
        <taxon>Saxifragales</taxon>
        <taxon>Crassulaceae</taxon>
        <taxon>Kalanchoe</taxon>
    </lineage>
</organism>
<dbReference type="PANTHER" id="PTHR31234:SF2">
    <property type="entry name" value="OS05G0199100 PROTEIN"/>
    <property type="match status" value="1"/>
</dbReference>
<evidence type="ECO:0000256" key="6">
    <source>
        <dbReference type="SAM" id="Phobius"/>
    </source>
</evidence>
<keyword evidence="4 6" id="KW-0472">Membrane</keyword>
<evidence type="ECO:0000256" key="1">
    <source>
        <dbReference type="ARBA" id="ARBA00004167"/>
    </source>
</evidence>
<keyword evidence="9" id="KW-1185">Reference proteome</keyword>